<evidence type="ECO:0000256" key="5">
    <source>
        <dbReference type="ARBA" id="ARBA00023242"/>
    </source>
</evidence>
<comment type="subcellular location">
    <subcellularLocation>
        <location evidence="2">Chromosome</location>
        <location evidence="2">Centromere</location>
    </subcellularLocation>
    <subcellularLocation>
        <location evidence="1">Nucleus</location>
    </subcellularLocation>
</comment>
<comment type="similarity">
    <text evidence="3">Belongs to the CENP-O/MCM21 family.</text>
</comment>
<protein>
    <submittedName>
        <fullName evidence="8">Uncharacterized protein</fullName>
    </submittedName>
</protein>
<feature type="compositionally biased region" description="Low complexity" evidence="7">
    <location>
        <begin position="46"/>
        <end position="55"/>
    </location>
</feature>
<dbReference type="InterPro" id="IPR018464">
    <property type="entry name" value="CENP-O"/>
</dbReference>
<dbReference type="RefSeq" id="XP_031854547.1">
    <property type="nucleotide sequence ID" value="XM_031998656.1"/>
</dbReference>
<evidence type="ECO:0000313" key="8">
    <source>
        <dbReference type="EMBL" id="VVT54169.1"/>
    </source>
</evidence>
<keyword evidence="4" id="KW-0158">Chromosome</keyword>
<feature type="region of interest" description="Disordered" evidence="7">
    <location>
        <begin position="369"/>
        <end position="399"/>
    </location>
</feature>
<feature type="region of interest" description="Disordered" evidence="7">
    <location>
        <begin position="111"/>
        <end position="131"/>
    </location>
</feature>
<evidence type="ECO:0000313" key="9">
    <source>
        <dbReference type="Proteomes" id="UP000398389"/>
    </source>
</evidence>
<dbReference type="Proteomes" id="UP000398389">
    <property type="component" value="Unassembled WGS sequence"/>
</dbReference>
<feature type="compositionally biased region" description="Basic and acidic residues" evidence="7">
    <location>
        <begin position="370"/>
        <end position="381"/>
    </location>
</feature>
<proteinExistence type="inferred from homology"/>
<evidence type="ECO:0000256" key="6">
    <source>
        <dbReference type="ARBA" id="ARBA00023328"/>
    </source>
</evidence>
<evidence type="ECO:0000256" key="1">
    <source>
        <dbReference type="ARBA" id="ARBA00004123"/>
    </source>
</evidence>
<dbReference type="CDD" id="cd23834">
    <property type="entry name" value="DRWD-C_Mcm21"/>
    <property type="match status" value="1"/>
</dbReference>
<dbReference type="Pfam" id="PF09496">
    <property type="entry name" value="CENP-O"/>
    <property type="match status" value="1"/>
</dbReference>
<dbReference type="PANTHER" id="PTHR14582">
    <property type="entry name" value="INNER KINETOCHORE SUBUNIT MAL2"/>
    <property type="match status" value="1"/>
</dbReference>
<dbReference type="OrthoDB" id="10050372at2759"/>
<dbReference type="GO" id="GO:0005634">
    <property type="term" value="C:nucleus"/>
    <property type="evidence" value="ECO:0007669"/>
    <property type="project" value="UniProtKB-SubCell"/>
</dbReference>
<gene>
    <name evidence="8" type="ORF">SAPINGB_P003941</name>
</gene>
<evidence type="ECO:0000256" key="4">
    <source>
        <dbReference type="ARBA" id="ARBA00022454"/>
    </source>
</evidence>
<dbReference type="CDD" id="cd23830">
    <property type="entry name" value="DRWD-N_Mcm21"/>
    <property type="match status" value="1"/>
</dbReference>
<evidence type="ECO:0000256" key="2">
    <source>
        <dbReference type="ARBA" id="ARBA00004584"/>
    </source>
</evidence>
<evidence type="ECO:0000256" key="3">
    <source>
        <dbReference type="ARBA" id="ARBA00007321"/>
    </source>
</evidence>
<dbReference type="GeneID" id="43582756"/>
<feature type="region of interest" description="Disordered" evidence="7">
    <location>
        <begin position="24"/>
        <end position="55"/>
    </location>
</feature>
<evidence type="ECO:0000256" key="7">
    <source>
        <dbReference type="SAM" id="MobiDB-lite"/>
    </source>
</evidence>
<dbReference type="GO" id="GO:0031511">
    <property type="term" value="C:Mis6-Sim4 complex"/>
    <property type="evidence" value="ECO:0007669"/>
    <property type="project" value="TreeGrafter"/>
</dbReference>
<dbReference type="EMBL" id="CABVLU010000003">
    <property type="protein sequence ID" value="VVT54169.1"/>
    <property type="molecule type" value="Genomic_DNA"/>
</dbReference>
<name>A0A5E8BU64_9ASCO</name>
<sequence>MSIISNNRRLTSWLSQSDFVIDVRPPSKDSITSTTPSQNDLPSPPTTSKQQPQQQRFLVQLTPSVSSESEDSNEYKYYAKNDIKERKEEEEDTVDDFFQYVHKDQLTQLTNPLTPSDVEMESNPDKPYTRISIPHQPAKRLYPDFDFTMDIDDDYHDSSLNDRLERVGPVTRDKEADAIAEYTNNLPPAELDLDRLLGVGAFILDQNDGLLQDKSMTDLGKASSTHSARYLGLRFDFCVDPPAGADHLRPHYVILREAGGTNFSSNPTLEVYRHSMPAFVPVERLAHRHLNTNASVFARKLREYLVLYNTRRQYFEAALFEHEQRTAGSIETEKDQEQELLPQCVVAFKWNPEYTVIELILVSPLVAGSKKNDDKDGKYDKEEQDEEEEEEEEEEVTLQELTVTCSPKTNLMSVAKLSKIVRPKEDVELLRRLQRGTLTINRLGQVIESWKRSIEQ</sequence>
<dbReference type="PANTHER" id="PTHR14582:SF1">
    <property type="entry name" value="CENTROMERE PROTEIN O"/>
    <property type="match status" value="1"/>
</dbReference>
<keyword evidence="6" id="KW-0137">Centromere</keyword>
<feature type="compositionally biased region" description="Acidic residues" evidence="7">
    <location>
        <begin position="382"/>
        <end position="397"/>
    </location>
</feature>
<reference evidence="8 9" key="1">
    <citation type="submission" date="2019-09" db="EMBL/GenBank/DDBJ databases">
        <authorList>
            <person name="Brejova B."/>
        </authorList>
    </citation>
    <scope>NUCLEOTIDE SEQUENCE [LARGE SCALE GENOMIC DNA]</scope>
</reference>
<dbReference type="AlphaFoldDB" id="A0A5E8BU64"/>
<accession>A0A5E8BU64</accession>
<keyword evidence="9" id="KW-1185">Reference proteome</keyword>
<feature type="compositionally biased region" description="Polar residues" evidence="7">
    <location>
        <begin position="29"/>
        <end position="41"/>
    </location>
</feature>
<keyword evidence="5" id="KW-0539">Nucleus</keyword>
<organism evidence="8 9">
    <name type="scientific">Magnusiomyces paraingens</name>
    <dbReference type="NCBI Taxonomy" id="2606893"/>
    <lineage>
        <taxon>Eukaryota</taxon>
        <taxon>Fungi</taxon>
        <taxon>Dikarya</taxon>
        <taxon>Ascomycota</taxon>
        <taxon>Saccharomycotina</taxon>
        <taxon>Dipodascomycetes</taxon>
        <taxon>Dipodascales</taxon>
        <taxon>Dipodascaceae</taxon>
        <taxon>Magnusiomyces</taxon>
    </lineage>
</organism>